<dbReference type="EC" id="1.5.5.2" evidence="2 5"/>
<dbReference type="PANTHER" id="PTHR13914">
    <property type="entry name" value="PROLINE OXIDASE"/>
    <property type="match status" value="1"/>
</dbReference>
<dbReference type="InterPro" id="IPR002872">
    <property type="entry name" value="Proline_DH_dom"/>
</dbReference>
<dbReference type="Pfam" id="PF01619">
    <property type="entry name" value="Pro_dh"/>
    <property type="match status" value="1"/>
</dbReference>
<dbReference type="GO" id="GO:0005739">
    <property type="term" value="C:mitochondrion"/>
    <property type="evidence" value="ECO:0007669"/>
    <property type="project" value="TreeGrafter"/>
</dbReference>
<dbReference type="Proteomes" id="UP000193642">
    <property type="component" value="Unassembled WGS sequence"/>
</dbReference>
<comment type="catalytic activity">
    <reaction evidence="5">
        <text>L-proline + a quinone = (S)-1-pyrroline-5-carboxylate + a quinol + H(+)</text>
        <dbReference type="Rhea" id="RHEA:23784"/>
        <dbReference type="ChEBI" id="CHEBI:15378"/>
        <dbReference type="ChEBI" id="CHEBI:17388"/>
        <dbReference type="ChEBI" id="CHEBI:24646"/>
        <dbReference type="ChEBI" id="CHEBI:60039"/>
        <dbReference type="ChEBI" id="CHEBI:132124"/>
        <dbReference type="EC" id="1.5.5.2"/>
    </reaction>
</comment>
<evidence type="ECO:0000256" key="5">
    <source>
        <dbReference type="RuleBase" id="RU364054"/>
    </source>
</evidence>
<evidence type="ECO:0000256" key="2">
    <source>
        <dbReference type="ARBA" id="ARBA00012695"/>
    </source>
</evidence>
<name>A0A1Y2CPL1_9FUNG</name>
<evidence type="ECO:0000256" key="3">
    <source>
        <dbReference type="ARBA" id="ARBA00023002"/>
    </source>
</evidence>
<keyword evidence="8" id="KW-1185">Reference proteome</keyword>
<dbReference type="SUPFAM" id="SSF51730">
    <property type="entry name" value="FAD-linked oxidoreductase"/>
    <property type="match status" value="1"/>
</dbReference>
<dbReference type="PANTHER" id="PTHR13914:SF0">
    <property type="entry name" value="PROLINE DEHYDROGENASE 1, MITOCHONDRIAL"/>
    <property type="match status" value="1"/>
</dbReference>
<comment type="cofactor">
    <cofactor evidence="5">
        <name>FAD</name>
        <dbReference type="ChEBI" id="CHEBI:57692"/>
    </cofactor>
</comment>
<comment type="similarity">
    <text evidence="1 5">Belongs to the proline oxidase family.</text>
</comment>
<feature type="domain" description="Proline dehydrogenase" evidence="6">
    <location>
        <begin position="120"/>
        <end position="508"/>
    </location>
</feature>
<gene>
    <name evidence="7" type="ORF">BCR33DRAFT_63436</name>
</gene>
<dbReference type="EMBL" id="MCGO01000012">
    <property type="protein sequence ID" value="ORY48275.1"/>
    <property type="molecule type" value="Genomic_DNA"/>
</dbReference>
<comment type="function">
    <text evidence="5">Converts proline to delta-1-pyrroline-5-carboxylate.</text>
</comment>
<dbReference type="AlphaFoldDB" id="A0A1Y2CPL1"/>
<dbReference type="GO" id="GO:0004657">
    <property type="term" value="F:proline dehydrogenase activity"/>
    <property type="evidence" value="ECO:0007669"/>
    <property type="project" value="UniProtKB-EC"/>
</dbReference>
<evidence type="ECO:0000313" key="7">
    <source>
        <dbReference type="EMBL" id="ORY48275.1"/>
    </source>
</evidence>
<dbReference type="OrthoDB" id="5464at2759"/>
<dbReference type="InterPro" id="IPR029041">
    <property type="entry name" value="FAD-linked_oxidoreductase-like"/>
</dbReference>
<dbReference type="InterPro" id="IPR015659">
    <property type="entry name" value="Proline_oxidase"/>
</dbReference>
<evidence type="ECO:0000256" key="1">
    <source>
        <dbReference type="ARBA" id="ARBA00005869"/>
    </source>
</evidence>
<proteinExistence type="inferred from homology"/>
<comment type="caution">
    <text evidence="7">The sequence shown here is derived from an EMBL/GenBank/DDBJ whole genome shotgun (WGS) entry which is preliminary data.</text>
</comment>
<keyword evidence="3 5" id="KW-0560">Oxidoreductase</keyword>
<keyword evidence="5" id="KW-0285">Flavoprotein</keyword>
<sequence length="530" mass="58529">MFRSTVQRLPLPSSQCVARRFIATQTTPIRTKTTAVDPDSLWSTSDWSPAQVRPYKDKSTLELLNSYTVFKLCEFPPLVSMTPMMINIAEKTGTKFVMNGVVKNTFFKHFCGGETISEVLPTMTKLKSRNMGSILDLAMEADMDADADPTPAKAKEVSTHILNLMKESVDIAAENPGSFIAAKVTAYVPPTVLLRWTNTLKLVEDAFLAAKDSEGFTSRAKLLGELNKTFPALKASHLSSLGKDESAKLDWISVSDYFTFANTAIRSGILTTLPKGTNELLQPVSSATDFETLDLVFADLDALFTHGAKQQVKIMVDAEQTYFQRAIDDVALELSRRYNRNGDVVCFNTYQQYLKDGLHRMKLDIERAERAGWTFGCKIVRGAYMVSERERAAEMGYADPINATIADTHASYNAAIDHLLSKLPQKIEFVIASHNKGSVAKTVAAMQKSGVPADSKQIAFAQLMGMQDGTSFALAKNGYRCFKYVPYGPIDVTIPYLLRRAQENSSVLGGVGEDKRELVAEIKRRAGAKN</sequence>
<accession>A0A1Y2CPL1</accession>
<keyword evidence="5" id="KW-0274">FAD</keyword>
<reference evidence="7 8" key="1">
    <citation type="submission" date="2016-07" db="EMBL/GenBank/DDBJ databases">
        <title>Pervasive Adenine N6-methylation of Active Genes in Fungi.</title>
        <authorList>
            <consortium name="DOE Joint Genome Institute"/>
            <person name="Mondo S.J."/>
            <person name="Dannebaum R.O."/>
            <person name="Kuo R.C."/>
            <person name="Labutti K."/>
            <person name="Haridas S."/>
            <person name="Kuo A."/>
            <person name="Salamov A."/>
            <person name="Ahrendt S.R."/>
            <person name="Lipzen A."/>
            <person name="Sullivan W."/>
            <person name="Andreopoulos W.B."/>
            <person name="Clum A."/>
            <person name="Lindquist E."/>
            <person name="Daum C."/>
            <person name="Ramamoorthy G.K."/>
            <person name="Gryganskyi A."/>
            <person name="Culley D."/>
            <person name="Magnuson J.K."/>
            <person name="James T.Y."/>
            <person name="O'Malley M.A."/>
            <person name="Stajich J.E."/>
            <person name="Spatafora J.W."/>
            <person name="Visel A."/>
            <person name="Grigoriev I.V."/>
        </authorList>
    </citation>
    <scope>NUCLEOTIDE SEQUENCE [LARGE SCALE GENOMIC DNA]</scope>
    <source>
        <strain evidence="7 8">JEL800</strain>
    </source>
</reference>
<dbReference type="Gene3D" id="3.20.20.220">
    <property type="match status" value="2"/>
</dbReference>
<dbReference type="STRING" id="329046.A0A1Y2CPL1"/>
<evidence type="ECO:0000313" key="8">
    <source>
        <dbReference type="Proteomes" id="UP000193642"/>
    </source>
</evidence>
<dbReference type="GO" id="GO:0071949">
    <property type="term" value="F:FAD binding"/>
    <property type="evidence" value="ECO:0007669"/>
    <property type="project" value="TreeGrafter"/>
</dbReference>
<organism evidence="7 8">
    <name type="scientific">Rhizoclosmatium globosum</name>
    <dbReference type="NCBI Taxonomy" id="329046"/>
    <lineage>
        <taxon>Eukaryota</taxon>
        <taxon>Fungi</taxon>
        <taxon>Fungi incertae sedis</taxon>
        <taxon>Chytridiomycota</taxon>
        <taxon>Chytridiomycota incertae sedis</taxon>
        <taxon>Chytridiomycetes</taxon>
        <taxon>Chytridiales</taxon>
        <taxon>Chytriomycetaceae</taxon>
        <taxon>Rhizoclosmatium</taxon>
    </lineage>
</organism>
<evidence type="ECO:0000259" key="6">
    <source>
        <dbReference type="Pfam" id="PF01619"/>
    </source>
</evidence>
<protein>
    <recommendedName>
        <fullName evidence="2 5">Proline dehydrogenase</fullName>
        <ecNumber evidence="2 5">1.5.5.2</ecNumber>
    </recommendedName>
</protein>
<evidence type="ECO:0000256" key="4">
    <source>
        <dbReference type="ARBA" id="ARBA00023062"/>
    </source>
</evidence>
<dbReference type="GO" id="GO:0010133">
    <property type="term" value="P:L-proline catabolic process to L-glutamate"/>
    <property type="evidence" value="ECO:0007669"/>
    <property type="project" value="TreeGrafter"/>
</dbReference>
<keyword evidence="4 5" id="KW-0642">Proline metabolism</keyword>